<keyword evidence="5" id="KW-1185">Reference proteome</keyword>
<comment type="caution">
    <text evidence="4">The sequence shown here is derived from an EMBL/GenBank/DDBJ whole genome shotgun (WGS) entry which is preliminary data.</text>
</comment>
<keyword evidence="1" id="KW-0472">Membrane</keyword>
<dbReference type="Pfam" id="PF03968">
    <property type="entry name" value="LptD_N"/>
    <property type="match status" value="1"/>
</dbReference>
<evidence type="ECO:0000313" key="4">
    <source>
        <dbReference type="EMBL" id="MEM5947125.1"/>
    </source>
</evidence>
<dbReference type="EMBL" id="JBCHKQ010000001">
    <property type="protein sequence ID" value="MEM5947125.1"/>
    <property type="molecule type" value="Genomic_DNA"/>
</dbReference>
<feature type="domain" description="Organic solvent tolerance-like N-terminal" evidence="3">
    <location>
        <begin position="27"/>
        <end position="189"/>
    </location>
</feature>
<organism evidence="4 5">
    <name type="scientific">Rarispira pelagica</name>
    <dbReference type="NCBI Taxonomy" id="3141764"/>
    <lineage>
        <taxon>Bacteria</taxon>
        <taxon>Pseudomonadati</taxon>
        <taxon>Spirochaetota</taxon>
        <taxon>Spirochaetia</taxon>
        <taxon>Winmispirales</taxon>
        <taxon>Winmispiraceae</taxon>
        <taxon>Rarispira</taxon>
    </lineage>
</organism>
<evidence type="ECO:0000256" key="2">
    <source>
        <dbReference type="SAM" id="SignalP"/>
    </source>
</evidence>
<evidence type="ECO:0000313" key="5">
    <source>
        <dbReference type="Proteomes" id="UP001466331"/>
    </source>
</evidence>
<reference evidence="4 5" key="1">
    <citation type="submission" date="2024-03" db="EMBL/GenBank/DDBJ databases">
        <title>Ignisphaera cupida sp. nov., a hyperthermophilic hydrolytic archaeon from a hot spring of Kamchatka, and proposal of Ignisphaeraceae fam. nov.</title>
        <authorList>
            <person name="Podosokorskaya O.A."/>
            <person name="Elcheninov A.G."/>
            <person name="Maltseva A.I."/>
            <person name="Zayulina K.S."/>
            <person name="Novikov A."/>
            <person name="Merkel A.Y."/>
        </authorList>
    </citation>
    <scope>NUCLEOTIDE SEQUENCE [LARGE SCALE GENOMIC DNA]</scope>
    <source>
        <strain evidence="4 5">38H-sp</strain>
    </source>
</reference>
<keyword evidence="1" id="KW-0998">Cell outer membrane</keyword>
<dbReference type="PANTHER" id="PTHR30189:SF1">
    <property type="entry name" value="LPS-ASSEMBLY PROTEIN LPTD"/>
    <property type="match status" value="1"/>
</dbReference>
<proteinExistence type="predicted"/>
<accession>A0ABU9UAX1</accession>
<dbReference type="PANTHER" id="PTHR30189">
    <property type="entry name" value="LPS-ASSEMBLY PROTEIN"/>
    <property type="match status" value="1"/>
</dbReference>
<name>A0ABU9UAX1_9SPIR</name>
<feature type="chain" id="PRO_5046081593" evidence="2">
    <location>
        <begin position="21"/>
        <end position="215"/>
    </location>
</feature>
<protein>
    <submittedName>
        <fullName evidence="4">LptA/OstA family protein</fullName>
    </submittedName>
</protein>
<dbReference type="InterPro" id="IPR005653">
    <property type="entry name" value="OstA-like_N"/>
</dbReference>
<dbReference type="InterPro" id="IPR050218">
    <property type="entry name" value="LptD"/>
</dbReference>
<keyword evidence="2" id="KW-0732">Signal</keyword>
<evidence type="ECO:0000259" key="3">
    <source>
        <dbReference type="Pfam" id="PF03968"/>
    </source>
</evidence>
<evidence type="ECO:0000256" key="1">
    <source>
        <dbReference type="ARBA" id="ARBA00023237"/>
    </source>
</evidence>
<dbReference type="Proteomes" id="UP001466331">
    <property type="component" value="Unassembled WGS sequence"/>
</dbReference>
<dbReference type="RefSeq" id="WP_420068578.1">
    <property type="nucleotide sequence ID" value="NZ_JBCHKQ010000001.1"/>
</dbReference>
<feature type="signal peptide" evidence="2">
    <location>
        <begin position="1"/>
        <end position="20"/>
    </location>
</feature>
<sequence length="215" mass="24337">MKRTSLITVFILTTSTLIFAEDFFFSADNLEATLAKGKEKTILSGNAIVNAGSKKMTADKIELSGTDFRYVRCIGNVRFSDSEDGILIQAQQLFFDRDKELSHIEGNIILEDKKNNTVIKAEIIDYDQKNKQAFIQINVRLFKEDITGRSEFAKYNRDKKILTLSGSPILYKGEDKYSAERVIVDLETKDVTMEGKIEGQIIQKKKSENTSQGEN</sequence>
<dbReference type="Gene3D" id="2.60.450.10">
    <property type="entry name" value="Lipopolysaccharide (LPS) transport protein A like domain"/>
    <property type="match status" value="1"/>
</dbReference>
<gene>
    <name evidence="4" type="ORF">WKV44_01055</name>
</gene>